<proteinExistence type="predicted"/>
<dbReference type="RefSeq" id="WP_179169917.1">
    <property type="nucleotide sequence ID" value="NZ_CP058529.1"/>
</dbReference>
<name>A0A7D5KN94_9EURY</name>
<dbReference type="KEGG" id="halg:HUG10_12645"/>
<reference evidence="1 2" key="1">
    <citation type="submission" date="2020-07" db="EMBL/GenBank/DDBJ databases">
        <title>Gai3-2, isolated from salt lake.</title>
        <authorList>
            <person name="Cui H."/>
            <person name="Shi X."/>
        </authorList>
    </citation>
    <scope>NUCLEOTIDE SEQUENCE [LARGE SCALE GENOMIC DNA]</scope>
    <source>
        <strain evidence="1 2">Gai3-2</strain>
    </source>
</reference>
<evidence type="ECO:0000313" key="1">
    <source>
        <dbReference type="EMBL" id="QLG28342.1"/>
    </source>
</evidence>
<dbReference type="AlphaFoldDB" id="A0A7D5KN94"/>
<protein>
    <submittedName>
        <fullName evidence="1">Uncharacterized protein</fullName>
    </submittedName>
</protein>
<dbReference type="OrthoDB" id="354364at2157"/>
<keyword evidence="2" id="KW-1185">Reference proteome</keyword>
<organism evidence="1 2">
    <name type="scientific">Halorarum halophilum</name>
    <dbReference type="NCBI Taxonomy" id="2743090"/>
    <lineage>
        <taxon>Archaea</taxon>
        <taxon>Methanobacteriati</taxon>
        <taxon>Methanobacteriota</taxon>
        <taxon>Stenosarchaea group</taxon>
        <taxon>Halobacteria</taxon>
        <taxon>Halobacteriales</taxon>
        <taxon>Haloferacaceae</taxon>
        <taxon>Halorarum</taxon>
    </lineage>
</organism>
<evidence type="ECO:0000313" key="2">
    <source>
        <dbReference type="Proteomes" id="UP000509750"/>
    </source>
</evidence>
<gene>
    <name evidence="1" type="ORF">HUG10_12645</name>
</gene>
<accession>A0A7D5KN94</accession>
<dbReference type="EMBL" id="CP058529">
    <property type="protein sequence ID" value="QLG28342.1"/>
    <property type="molecule type" value="Genomic_DNA"/>
</dbReference>
<dbReference type="GeneID" id="56029696"/>
<dbReference type="Proteomes" id="UP000509750">
    <property type="component" value="Chromosome"/>
</dbReference>
<sequence>MTYVVTCPECAFEYEMEDVEDVLDFQDEHRADLGERHILEFRMVRQRAH</sequence>